<dbReference type="Proteomes" id="UP000193218">
    <property type="component" value="Unassembled WGS sequence"/>
</dbReference>
<dbReference type="AlphaFoldDB" id="A0A1Y1UM93"/>
<name>A0A1Y1UM93_9TREE</name>
<gene>
    <name evidence="2" type="ORF">BD324DRAFT_649632</name>
</gene>
<dbReference type="InParanoid" id="A0A1Y1UM93"/>
<dbReference type="SUPFAM" id="SSF56496">
    <property type="entry name" value="Fibrinogen C-terminal domain-like"/>
    <property type="match status" value="1"/>
</dbReference>
<proteinExistence type="predicted"/>
<evidence type="ECO:0000313" key="3">
    <source>
        <dbReference type="Proteomes" id="UP000193218"/>
    </source>
</evidence>
<comment type="caution">
    <text evidence="2">The sequence shown here is derived from an EMBL/GenBank/DDBJ whole genome shotgun (WGS) entry which is preliminary data.</text>
</comment>
<keyword evidence="1" id="KW-0732">Signal</keyword>
<dbReference type="GeneID" id="33559833"/>
<keyword evidence="3" id="KW-1185">Reference proteome</keyword>
<dbReference type="EMBL" id="NBSH01000004">
    <property type="protein sequence ID" value="ORX38255.1"/>
    <property type="molecule type" value="Genomic_DNA"/>
</dbReference>
<feature type="signal peptide" evidence="1">
    <location>
        <begin position="1"/>
        <end position="23"/>
    </location>
</feature>
<reference evidence="2 3" key="1">
    <citation type="submission" date="2017-03" db="EMBL/GenBank/DDBJ databases">
        <title>Widespread Adenine N6-methylation of Active Genes in Fungi.</title>
        <authorList>
            <consortium name="DOE Joint Genome Institute"/>
            <person name="Mondo S.J."/>
            <person name="Dannebaum R.O."/>
            <person name="Kuo R.C."/>
            <person name="Louie K.B."/>
            <person name="Bewick A.J."/>
            <person name="Labutti K."/>
            <person name="Haridas S."/>
            <person name="Kuo A."/>
            <person name="Salamov A."/>
            <person name="Ahrendt S.R."/>
            <person name="Lau R."/>
            <person name="Bowen B.P."/>
            <person name="Lipzen A."/>
            <person name="Sullivan W."/>
            <person name="Andreopoulos W.B."/>
            <person name="Clum A."/>
            <person name="Lindquist E."/>
            <person name="Daum C."/>
            <person name="Northen T.R."/>
            <person name="Ramamoorthy G."/>
            <person name="Schmitz R.J."/>
            <person name="Gryganskyi A."/>
            <person name="Culley D."/>
            <person name="Magnuson J."/>
            <person name="James T.Y."/>
            <person name="O'Malley M.A."/>
            <person name="Stajich J.E."/>
            <person name="Spatafora J.W."/>
            <person name="Visel A."/>
            <person name="Grigoriev I.V."/>
        </authorList>
    </citation>
    <scope>NUCLEOTIDE SEQUENCE [LARGE SCALE GENOMIC DNA]</scope>
    <source>
        <strain evidence="2 3">NRRL Y-17943</strain>
    </source>
</reference>
<organism evidence="2 3">
    <name type="scientific">Kockovaella imperatae</name>
    <dbReference type="NCBI Taxonomy" id="4999"/>
    <lineage>
        <taxon>Eukaryota</taxon>
        <taxon>Fungi</taxon>
        <taxon>Dikarya</taxon>
        <taxon>Basidiomycota</taxon>
        <taxon>Agaricomycotina</taxon>
        <taxon>Tremellomycetes</taxon>
        <taxon>Tremellales</taxon>
        <taxon>Cuniculitremaceae</taxon>
        <taxon>Kockovaella</taxon>
    </lineage>
</organism>
<dbReference type="InterPro" id="IPR036056">
    <property type="entry name" value="Fibrinogen-like_C"/>
</dbReference>
<evidence type="ECO:0000256" key="1">
    <source>
        <dbReference type="SAM" id="SignalP"/>
    </source>
</evidence>
<feature type="chain" id="PRO_5012779099" evidence="1">
    <location>
        <begin position="24"/>
        <end position="163"/>
    </location>
</feature>
<protein>
    <submittedName>
        <fullName evidence="2">Uncharacterized protein</fullName>
    </submittedName>
</protein>
<evidence type="ECO:0000313" key="2">
    <source>
        <dbReference type="EMBL" id="ORX38255.1"/>
    </source>
</evidence>
<dbReference type="RefSeq" id="XP_021872177.1">
    <property type="nucleotide sequence ID" value="XM_022018024.1"/>
</dbReference>
<accession>A0A1Y1UM93</accession>
<sequence length="163" mass="18094">MLQWHRSPLVLLAAFFFLSRARAKLSDPFVNLTEAPLPPLPHELQKRDGNYVKFAVEWPDKSLMEDNKENSRWWSDESWAGGWWYEAGHSANIPGAVVVNYYVNTQNDYMWKTGHATAQVTCTGGFTAPASGSTVTFTVAATSPYVRPTASNGAFFTCAPTLS</sequence>